<comment type="caution">
    <text evidence="2">The sequence shown here is derived from an EMBL/GenBank/DDBJ whole genome shotgun (WGS) entry which is preliminary data.</text>
</comment>
<accession>A0A537IJQ8</accession>
<keyword evidence="2" id="KW-0378">Hydrolase</keyword>
<dbReference type="SUPFAM" id="SSF49464">
    <property type="entry name" value="Carboxypeptidase regulatory domain-like"/>
    <property type="match status" value="1"/>
</dbReference>
<feature type="chain" id="PRO_5021809797" evidence="1">
    <location>
        <begin position="25"/>
        <end position="150"/>
    </location>
</feature>
<proteinExistence type="predicted"/>
<dbReference type="GO" id="GO:0004180">
    <property type="term" value="F:carboxypeptidase activity"/>
    <property type="evidence" value="ECO:0007669"/>
    <property type="project" value="UniProtKB-KW"/>
</dbReference>
<keyword evidence="2" id="KW-0645">Protease</keyword>
<keyword evidence="2" id="KW-0121">Carboxypeptidase</keyword>
<sequence>MRCSSVLCSLALTFGIIGPGSLTAQGGSVAGTVVNRATGAPVAAAQVTVAGTTLRAFTDASGRFALNEVPGAAAVLQVRMIGFRARTDTVNVGDTNLRIALDQKALELEQVVVTGTAAATAQREIGNAVSRLTQRARQCAGPSALSVLMS</sequence>
<keyword evidence="1" id="KW-0732">Signal</keyword>
<dbReference type="AlphaFoldDB" id="A0A537IJQ8"/>
<protein>
    <submittedName>
        <fullName evidence="2">Carboxypeptidase-like regulatory domain-containing protein</fullName>
    </submittedName>
</protein>
<dbReference type="EMBL" id="VBAP01000109">
    <property type="protein sequence ID" value="TMI71510.1"/>
    <property type="molecule type" value="Genomic_DNA"/>
</dbReference>
<dbReference type="Pfam" id="PF13715">
    <property type="entry name" value="CarbopepD_reg_2"/>
    <property type="match status" value="1"/>
</dbReference>
<dbReference type="InterPro" id="IPR008969">
    <property type="entry name" value="CarboxyPept-like_regulatory"/>
</dbReference>
<reference evidence="2 3" key="1">
    <citation type="journal article" date="2019" name="Nat. Microbiol.">
        <title>Mediterranean grassland soil C-N compound turnover is dependent on rainfall and depth, and is mediated by genomically divergent microorganisms.</title>
        <authorList>
            <person name="Diamond S."/>
            <person name="Andeer P.F."/>
            <person name="Li Z."/>
            <person name="Crits-Christoph A."/>
            <person name="Burstein D."/>
            <person name="Anantharaman K."/>
            <person name="Lane K.R."/>
            <person name="Thomas B.C."/>
            <person name="Pan C."/>
            <person name="Northen T.R."/>
            <person name="Banfield J.F."/>
        </authorList>
    </citation>
    <scope>NUCLEOTIDE SEQUENCE [LARGE SCALE GENOMIC DNA]</scope>
    <source>
        <strain evidence="2">NP_8</strain>
    </source>
</reference>
<name>A0A537IJQ8_9BACT</name>
<feature type="signal peptide" evidence="1">
    <location>
        <begin position="1"/>
        <end position="24"/>
    </location>
</feature>
<dbReference type="Proteomes" id="UP000318834">
    <property type="component" value="Unassembled WGS sequence"/>
</dbReference>
<dbReference type="Gene3D" id="2.60.40.1120">
    <property type="entry name" value="Carboxypeptidase-like, regulatory domain"/>
    <property type="match status" value="1"/>
</dbReference>
<organism evidence="2 3">
    <name type="scientific">Candidatus Segetimicrobium genomatis</name>
    <dbReference type="NCBI Taxonomy" id="2569760"/>
    <lineage>
        <taxon>Bacteria</taxon>
        <taxon>Bacillati</taxon>
        <taxon>Candidatus Sysuimicrobiota</taxon>
        <taxon>Candidatus Sysuimicrobiia</taxon>
        <taxon>Candidatus Sysuimicrobiales</taxon>
        <taxon>Candidatus Segetimicrobiaceae</taxon>
        <taxon>Candidatus Segetimicrobium</taxon>
    </lineage>
</organism>
<evidence type="ECO:0000313" key="3">
    <source>
        <dbReference type="Proteomes" id="UP000318834"/>
    </source>
</evidence>
<gene>
    <name evidence="2" type="ORF">E6H05_12430</name>
</gene>
<evidence type="ECO:0000256" key="1">
    <source>
        <dbReference type="SAM" id="SignalP"/>
    </source>
</evidence>
<evidence type="ECO:0000313" key="2">
    <source>
        <dbReference type="EMBL" id="TMI71510.1"/>
    </source>
</evidence>